<dbReference type="Pfam" id="PF00167">
    <property type="entry name" value="FGF"/>
    <property type="match status" value="1"/>
</dbReference>
<organism evidence="3 4">
    <name type="scientific">Acropora cervicornis</name>
    <name type="common">Staghorn coral</name>
    <dbReference type="NCBI Taxonomy" id="6130"/>
    <lineage>
        <taxon>Eukaryota</taxon>
        <taxon>Metazoa</taxon>
        <taxon>Cnidaria</taxon>
        <taxon>Anthozoa</taxon>
        <taxon>Hexacorallia</taxon>
        <taxon>Scleractinia</taxon>
        <taxon>Astrocoeniina</taxon>
        <taxon>Acroporidae</taxon>
        <taxon>Acropora</taxon>
    </lineage>
</organism>
<dbReference type="InterPro" id="IPR056378">
    <property type="entry name" value="Let-756-like_FGF"/>
</dbReference>
<evidence type="ECO:0000256" key="1">
    <source>
        <dbReference type="ARBA" id="ARBA00007936"/>
    </source>
</evidence>
<dbReference type="AlphaFoldDB" id="A0AAD9UVN0"/>
<dbReference type="InterPro" id="IPR002209">
    <property type="entry name" value="Fibroblast_GF_fam"/>
</dbReference>
<name>A0AAD9UVN0_ACRCE</name>
<reference evidence="3" key="2">
    <citation type="journal article" date="2023" name="Science">
        <title>Genomic signatures of disease resistance in endangered staghorn corals.</title>
        <authorList>
            <person name="Vollmer S.V."/>
            <person name="Selwyn J.D."/>
            <person name="Despard B.A."/>
            <person name="Roesel C.L."/>
        </authorList>
    </citation>
    <scope>NUCLEOTIDE SEQUENCE</scope>
    <source>
        <strain evidence="3">K2</strain>
    </source>
</reference>
<dbReference type="Proteomes" id="UP001249851">
    <property type="component" value="Unassembled WGS sequence"/>
</dbReference>
<dbReference type="PROSITE" id="PS00247">
    <property type="entry name" value="HBGF_FGF"/>
    <property type="match status" value="1"/>
</dbReference>
<proteinExistence type="inferred from homology"/>
<sequence length="300" mass="34289">MTSIYENTICDIRRQISRQHYSWTPGRTHGRSRTKSHPFSHTDWEEILKRELHRRSRPLSQVEWKEKQAKNMNVNAEDCAEFLMGRRCGRRRRLLFRNGYYLTIQPDGSVRGTKNKDSLYAIVEICSVGAGLVKIAGVETEFFLTIDDSGTLRATDADSEECVFEEVMVRDFYSAYKSYAYSNQHWTVAIGDHDGKAFTACCQGPLDSDLQAHLLPEMVLESDTSSDEESIPECRTSHNVSRFLERQTSRLIDLLNFDLEVCFLAELKENDAVNVVGFRDNNVDLGPSLSEILEELGTNL</sequence>
<dbReference type="PANTHER" id="PTHR11486">
    <property type="entry name" value="FIBROBLAST GROWTH FACTOR"/>
    <property type="match status" value="1"/>
</dbReference>
<dbReference type="InterPro" id="IPR008996">
    <property type="entry name" value="IL1/FGF"/>
</dbReference>
<reference evidence="3" key="1">
    <citation type="journal article" date="2023" name="G3 (Bethesda)">
        <title>Whole genome assembly and annotation of the endangered Caribbean coral Acropora cervicornis.</title>
        <authorList>
            <person name="Selwyn J.D."/>
            <person name="Vollmer S.V."/>
        </authorList>
    </citation>
    <scope>NUCLEOTIDE SEQUENCE</scope>
    <source>
        <strain evidence="3">K2</strain>
    </source>
</reference>
<protein>
    <recommendedName>
        <fullName evidence="2">Fibroblast growth factor</fullName>
        <shortName evidence="2">FGF</shortName>
    </recommendedName>
</protein>
<dbReference type="PRINTS" id="PR00262">
    <property type="entry name" value="IL1HBGF"/>
</dbReference>
<dbReference type="GO" id="GO:0008083">
    <property type="term" value="F:growth factor activity"/>
    <property type="evidence" value="ECO:0007669"/>
    <property type="project" value="InterPro"/>
</dbReference>
<evidence type="ECO:0000313" key="3">
    <source>
        <dbReference type="EMBL" id="KAK2551285.1"/>
    </source>
</evidence>
<dbReference type="SUPFAM" id="SSF50353">
    <property type="entry name" value="Cytokine"/>
    <property type="match status" value="1"/>
</dbReference>
<evidence type="ECO:0000313" key="4">
    <source>
        <dbReference type="Proteomes" id="UP001249851"/>
    </source>
</evidence>
<keyword evidence="4" id="KW-1185">Reference proteome</keyword>
<accession>A0AAD9UVN0</accession>
<comment type="similarity">
    <text evidence="1 2">Belongs to the heparin-binding growth factors family.</text>
</comment>
<dbReference type="Gene3D" id="2.80.10.50">
    <property type="match status" value="1"/>
</dbReference>
<dbReference type="CDD" id="cd00058">
    <property type="entry name" value="beta-trefoil_FGF"/>
    <property type="match status" value="1"/>
</dbReference>
<dbReference type="SMART" id="SM00442">
    <property type="entry name" value="FGF"/>
    <property type="match status" value="1"/>
</dbReference>
<dbReference type="EMBL" id="JARQWQ010000099">
    <property type="protein sequence ID" value="KAK2551285.1"/>
    <property type="molecule type" value="Genomic_DNA"/>
</dbReference>
<comment type="caution">
    <text evidence="3">The sequence shown here is derived from an EMBL/GenBank/DDBJ whole genome shotgun (WGS) entry which is preliminary data.</text>
</comment>
<gene>
    <name evidence="3" type="ORF">P5673_027876</name>
</gene>
<evidence type="ECO:0000256" key="2">
    <source>
        <dbReference type="RuleBase" id="RU049442"/>
    </source>
</evidence>
<dbReference type="PRINTS" id="PR00263">
    <property type="entry name" value="HBGFFGF"/>
</dbReference>